<dbReference type="FunFam" id="3.40.50.620:FF:000013">
    <property type="entry name" value="Pantothenate synthetase"/>
    <property type="match status" value="1"/>
</dbReference>
<sequence>MKVFRTVAEVREWRNGFKTVGYLPTMGALHKGHLSMVRKSILNNDATIVSIFVNPSQFSPTEDLDQYPRNLEGDVAKILECAKETNSEISEDSLAVFAPTVAEMYPSGIDLDISKQKGTFVDVLGCSNFLEGAIRPHFFRGVATVVTKLLNAVQANVAYFGQKDVQQTVVVRRLVKDLLIPTSIEISPIVREASGLAMSSRNEYLSADVRERAAVLYKGLQLAQKAFTAGDKSQKSLQEIVRNEINTESAIVDEIEYVSLNEPSFFQPKSEAAEKGDILSVAVRLVGGVRILDNIILE</sequence>
<name>A0AAV5RE51_STABA</name>
<comment type="pathway">
    <text evidence="1">Cofactor biosynthesis; (R)-pantothenate biosynthesis; (R)-pantothenate from (R)-pantoate and beta-alanine: step 1/1.</text>
</comment>
<dbReference type="PANTHER" id="PTHR21299:SF1">
    <property type="entry name" value="PANTOATE--BETA-ALANINE LIGASE"/>
    <property type="match status" value="1"/>
</dbReference>
<gene>
    <name evidence="12" type="ORF">DASB73_007970</name>
</gene>
<dbReference type="Gene3D" id="3.30.1300.10">
    <property type="entry name" value="Pantoate-beta-alanine ligase, C-terminal domain"/>
    <property type="match status" value="1"/>
</dbReference>
<accession>A0AAV5RE51</accession>
<comment type="catalytic activity">
    <reaction evidence="11">
        <text>(R)-pantoate + beta-alanine + ATP = (R)-pantothenate + AMP + diphosphate + H(+)</text>
        <dbReference type="Rhea" id="RHEA:10912"/>
        <dbReference type="ChEBI" id="CHEBI:15378"/>
        <dbReference type="ChEBI" id="CHEBI:15980"/>
        <dbReference type="ChEBI" id="CHEBI:29032"/>
        <dbReference type="ChEBI" id="CHEBI:30616"/>
        <dbReference type="ChEBI" id="CHEBI:33019"/>
        <dbReference type="ChEBI" id="CHEBI:57966"/>
        <dbReference type="ChEBI" id="CHEBI:456215"/>
        <dbReference type="EC" id="6.3.2.1"/>
    </reaction>
</comment>
<dbReference type="NCBIfam" id="TIGR00018">
    <property type="entry name" value="panC"/>
    <property type="match status" value="1"/>
</dbReference>
<keyword evidence="8" id="KW-0067">ATP-binding</keyword>
<evidence type="ECO:0000256" key="7">
    <source>
        <dbReference type="ARBA" id="ARBA00022741"/>
    </source>
</evidence>
<dbReference type="HAMAP" id="MF_00158">
    <property type="entry name" value="PanC"/>
    <property type="match status" value="1"/>
</dbReference>
<dbReference type="InterPro" id="IPR003721">
    <property type="entry name" value="Pantoate_ligase"/>
</dbReference>
<dbReference type="SUPFAM" id="SSF52374">
    <property type="entry name" value="Nucleotidylyl transferase"/>
    <property type="match status" value="1"/>
</dbReference>
<dbReference type="EMBL" id="BTGC01000003">
    <property type="protein sequence ID" value="GMM49839.1"/>
    <property type="molecule type" value="Genomic_DNA"/>
</dbReference>
<evidence type="ECO:0000256" key="11">
    <source>
        <dbReference type="ARBA" id="ARBA00048258"/>
    </source>
</evidence>
<dbReference type="Pfam" id="PF02569">
    <property type="entry name" value="Pantoate_ligase"/>
    <property type="match status" value="1"/>
</dbReference>
<evidence type="ECO:0000256" key="6">
    <source>
        <dbReference type="ARBA" id="ARBA00022655"/>
    </source>
</evidence>
<proteinExistence type="inferred from homology"/>
<evidence type="ECO:0000256" key="9">
    <source>
        <dbReference type="ARBA" id="ARBA00029902"/>
    </source>
</evidence>
<reference evidence="12 13" key="1">
    <citation type="journal article" date="2023" name="Elife">
        <title>Identification of key yeast species and microbe-microbe interactions impacting larval growth of Drosophila in the wild.</title>
        <authorList>
            <person name="Mure A."/>
            <person name="Sugiura Y."/>
            <person name="Maeda R."/>
            <person name="Honda K."/>
            <person name="Sakurai N."/>
            <person name="Takahashi Y."/>
            <person name="Watada M."/>
            <person name="Katoh T."/>
            <person name="Gotoh A."/>
            <person name="Gotoh Y."/>
            <person name="Taniguchi I."/>
            <person name="Nakamura K."/>
            <person name="Hayashi T."/>
            <person name="Katayama T."/>
            <person name="Uemura T."/>
            <person name="Hattori Y."/>
        </authorList>
    </citation>
    <scope>NUCLEOTIDE SEQUENCE [LARGE SCALE GENOMIC DNA]</scope>
    <source>
        <strain evidence="12 13">SB-73</strain>
    </source>
</reference>
<evidence type="ECO:0000256" key="4">
    <source>
        <dbReference type="ARBA" id="ARBA00015647"/>
    </source>
</evidence>
<evidence type="ECO:0000256" key="5">
    <source>
        <dbReference type="ARBA" id="ARBA00022598"/>
    </source>
</evidence>
<dbReference type="InterPro" id="IPR014729">
    <property type="entry name" value="Rossmann-like_a/b/a_fold"/>
</dbReference>
<keyword evidence="7" id="KW-0547">Nucleotide-binding</keyword>
<evidence type="ECO:0000256" key="1">
    <source>
        <dbReference type="ARBA" id="ARBA00004990"/>
    </source>
</evidence>
<keyword evidence="5 12" id="KW-0436">Ligase</keyword>
<dbReference type="Gene3D" id="3.40.50.620">
    <property type="entry name" value="HUPs"/>
    <property type="match status" value="1"/>
</dbReference>
<evidence type="ECO:0000256" key="3">
    <source>
        <dbReference type="ARBA" id="ARBA00012219"/>
    </source>
</evidence>
<dbReference type="PANTHER" id="PTHR21299">
    <property type="entry name" value="CYTIDYLATE KINASE/PANTOATE-BETA-ALANINE LIGASE"/>
    <property type="match status" value="1"/>
</dbReference>
<evidence type="ECO:0000256" key="2">
    <source>
        <dbReference type="ARBA" id="ARBA00009256"/>
    </source>
</evidence>
<evidence type="ECO:0000313" key="13">
    <source>
        <dbReference type="Proteomes" id="UP001362899"/>
    </source>
</evidence>
<dbReference type="Proteomes" id="UP001362899">
    <property type="component" value="Unassembled WGS sequence"/>
</dbReference>
<protein>
    <recommendedName>
        <fullName evidence="4">Pantoate--beta-alanine ligase</fullName>
        <ecNumber evidence="3">6.3.2.1</ecNumber>
    </recommendedName>
    <alternativeName>
        <fullName evidence="10">Pantoate-activating enzyme</fullName>
    </alternativeName>
    <alternativeName>
        <fullName evidence="9">Pantothenate synthetase</fullName>
    </alternativeName>
</protein>
<dbReference type="EC" id="6.3.2.1" evidence="3"/>
<dbReference type="CDD" id="cd00560">
    <property type="entry name" value="PanC"/>
    <property type="match status" value="1"/>
</dbReference>
<dbReference type="GO" id="GO:0004592">
    <property type="term" value="F:pantoate-beta-alanine ligase activity"/>
    <property type="evidence" value="ECO:0007669"/>
    <property type="project" value="UniProtKB-EC"/>
</dbReference>
<dbReference type="GO" id="GO:0015940">
    <property type="term" value="P:pantothenate biosynthetic process"/>
    <property type="evidence" value="ECO:0007669"/>
    <property type="project" value="UniProtKB-KW"/>
</dbReference>
<keyword evidence="6" id="KW-0566">Pantothenate biosynthesis</keyword>
<comment type="caution">
    <text evidence="12">The sequence shown here is derived from an EMBL/GenBank/DDBJ whole genome shotgun (WGS) entry which is preliminary data.</text>
</comment>
<evidence type="ECO:0000313" key="12">
    <source>
        <dbReference type="EMBL" id="GMM49839.1"/>
    </source>
</evidence>
<evidence type="ECO:0000256" key="10">
    <source>
        <dbReference type="ARBA" id="ARBA00032806"/>
    </source>
</evidence>
<dbReference type="InterPro" id="IPR042176">
    <property type="entry name" value="Pantoate_ligase_C"/>
</dbReference>
<dbReference type="AlphaFoldDB" id="A0AAV5RE51"/>
<dbReference type="GO" id="GO:0005524">
    <property type="term" value="F:ATP binding"/>
    <property type="evidence" value="ECO:0007669"/>
    <property type="project" value="UniProtKB-KW"/>
</dbReference>
<evidence type="ECO:0000256" key="8">
    <source>
        <dbReference type="ARBA" id="ARBA00022840"/>
    </source>
</evidence>
<comment type="similarity">
    <text evidence="2">Belongs to the pantothenate synthetase family.</text>
</comment>
<keyword evidence="13" id="KW-1185">Reference proteome</keyword>
<organism evidence="12 13">
    <name type="scientific">Starmerella bacillaris</name>
    <name type="common">Yeast</name>
    <name type="synonym">Candida zemplinina</name>
    <dbReference type="NCBI Taxonomy" id="1247836"/>
    <lineage>
        <taxon>Eukaryota</taxon>
        <taxon>Fungi</taxon>
        <taxon>Dikarya</taxon>
        <taxon>Ascomycota</taxon>
        <taxon>Saccharomycotina</taxon>
        <taxon>Dipodascomycetes</taxon>
        <taxon>Dipodascales</taxon>
        <taxon>Trichomonascaceae</taxon>
        <taxon>Starmerella</taxon>
    </lineage>
</organism>